<protein>
    <recommendedName>
        <fullName evidence="4">Secreted protein</fullName>
    </recommendedName>
</protein>
<proteinExistence type="predicted"/>
<feature type="chain" id="PRO_5042239042" description="Secreted protein" evidence="1">
    <location>
        <begin position="27"/>
        <end position="214"/>
    </location>
</feature>
<gene>
    <name evidence="2" type="ORF">DFH08DRAFT_884030</name>
</gene>
<dbReference type="EMBL" id="JARIHO010000039">
    <property type="protein sequence ID" value="KAJ7328485.1"/>
    <property type="molecule type" value="Genomic_DNA"/>
</dbReference>
<evidence type="ECO:0008006" key="4">
    <source>
        <dbReference type="Google" id="ProtNLM"/>
    </source>
</evidence>
<keyword evidence="1" id="KW-0732">Signal</keyword>
<sequence length="214" mass="23535">MYIRLLNRKLHLLIGELCLLLRNLYCCFTSSACCASTCKAEATKKPRYSSSRRALIDDIVRSLRLRCARRETPRVCASISIEDRTSSSRSINDSIRDCSSGGITERSGTVLAMTARILIVWSAMSRASDFECFARSAMSRSATTPPTALFRGGNASDASFNARRVVSRRSGNAAEVRDDKEVTLSFAVGDGGLRLLKEEKESRMRSGSLLSGCR</sequence>
<dbReference type="PROSITE" id="PS51257">
    <property type="entry name" value="PROKAR_LIPOPROTEIN"/>
    <property type="match status" value="1"/>
</dbReference>
<comment type="caution">
    <text evidence="2">The sequence shown here is derived from an EMBL/GenBank/DDBJ whole genome shotgun (WGS) entry which is preliminary data.</text>
</comment>
<evidence type="ECO:0000313" key="2">
    <source>
        <dbReference type="EMBL" id="KAJ7328485.1"/>
    </source>
</evidence>
<feature type="signal peptide" evidence="1">
    <location>
        <begin position="1"/>
        <end position="26"/>
    </location>
</feature>
<evidence type="ECO:0000313" key="3">
    <source>
        <dbReference type="Proteomes" id="UP001218218"/>
    </source>
</evidence>
<keyword evidence="3" id="KW-1185">Reference proteome</keyword>
<name>A0AAD6ZMC2_9AGAR</name>
<organism evidence="2 3">
    <name type="scientific">Mycena albidolilacea</name>
    <dbReference type="NCBI Taxonomy" id="1033008"/>
    <lineage>
        <taxon>Eukaryota</taxon>
        <taxon>Fungi</taxon>
        <taxon>Dikarya</taxon>
        <taxon>Basidiomycota</taxon>
        <taxon>Agaricomycotina</taxon>
        <taxon>Agaricomycetes</taxon>
        <taxon>Agaricomycetidae</taxon>
        <taxon>Agaricales</taxon>
        <taxon>Marasmiineae</taxon>
        <taxon>Mycenaceae</taxon>
        <taxon>Mycena</taxon>
    </lineage>
</organism>
<dbReference type="Proteomes" id="UP001218218">
    <property type="component" value="Unassembled WGS sequence"/>
</dbReference>
<evidence type="ECO:0000256" key="1">
    <source>
        <dbReference type="SAM" id="SignalP"/>
    </source>
</evidence>
<reference evidence="2" key="1">
    <citation type="submission" date="2023-03" db="EMBL/GenBank/DDBJ databases">
        <title>Massive genome expansion in bonnet fungi (Mycena s.s.) driven by repeated elements and novel gene families across ecological guilds.</title>
        <authorList>
            <consortium name="Lawrence Berkeley National Laboratory"/>
            <person name="Harder C.B."/>
            <person name="Miyauchi S."/>
            <person name="Viragh M."/>
            <person name="Kuo A."/>
            <person name="Thoen E."/>
            <person name="Andreopoulos B."/>
            <person name="Lu D."/>
            <person name="Skrede I."/>
            <person name="Drula E."/>
            <person name="Henrissat B."/>
            <person name="Morin E."/>
            <person name="Kohler A."/>
            <person name="Barry K."/>
            <person name="LaButti K."/>
            <person name="Morin E."/>
            <person name="Salamov A."/>
            <person name="Lipzen A."/>
            <person name="Mereny Z."/>
            <person name="Hegedus B."/>
            <person name="Baldrian P."/>
            <person name="Stursova M."/>
            <person name="Weitz H."/>
            <person name="Taylor A."/>
            <person name="Grigoriev I.V."/>
            <person name="Nagy L.G."/>
            <person name="Martin F."/>
            <person name="Kauserud H."/>
        </authorList>
    </citation>
    <scope>NUCLEOTIDE SEQUENCE</scope>
    <source>
        <strain evidence="2">CBHHK002</strain>
    </source>
</reference>
<accession>A0AAD6ZMC2</accession>
<dbReference type="AlphaFoldDB" id="A0AAD6ZMC2"/>